<dbReference type="InterPro" id="IPR008928">
    <property type="entry name" value="6-hairpin_glycosidase_sf"/>
</dbReference>
<dbReference type="Pfam" id="PF03190">
    <property type="entry name" value="Thioredox_DsbH"/>
    <property type="match status" value="1"/>
</dbReference>
<organism evidence="3 4">
    <name type="scientific">Halobellus clavatus</name>
    <dbReference type="NCBI Taxonomy" id="660517"/>
    <lineage>
        <taxon>Archaea</taxon>
        <taxon>Methanobacteriati</taxon>
        <taxon>Methanobacteriota</taxon>
        <taxon>Stenosarchaea group</taxon>
        <taxon>Halobacteria</taxon>
        <taxon>Halobacteriales</taxon>
        <taxon>Haloferacaceae</taxon>
        <taxon>Halobellus</taxon>
    </lineage>
</organism>
<dbReference type="InterPro" id="IPR012341">
    <property type="entry name" value="6hp_glycosidase-like_sf"/>
</dbReference>
<evidence type="ECO:0000313" key="3">
    <source>
        <dbReference type="EMBL" id="SDY51140.1"/>
    </source>
</evidence>
<dbReference type="OrthoDB" id="202131at2157"/>
<dbReference type="AlphaFoldDB" id="A0A1H3KGJ1"/>
<name>A0A1H3KGJ1_9EURY</name>
<feature type="region of interest" description="Disordered" evidence="1">
    <location>
        <begin position="269"/>
        <end position="296"/>
    </location>
</feature>
<dbReference type="RefSeq" id="WP_089769648.1">
    <property type="nucleotide sequence ID" value="NZ_FNPB01000019.1"/>
</dbReference>
<dbReference type="Proteomes" id="UP000199170">
    <property type="component" value="Unassembled WGS sequence"/>
</dbReference>
<evidence type="ECO:0000313" key="4">
    <source>
        <dbReference type="Proteomes" id="UP000199170"/>
    </source>
</evidence>
<keyword evidence="4" id="KW-1185">Reference proteome</keyword>
<dbReference type="PANTHER" id="PTHR42899">
    <property type="entry name" value="SPERMATOGENESIS-ASSOCIATED PROTEIN 20"/>
    <property type="match status" value="1"/>
</dbReference>
<feature type="compositionally biased region" description="Acidic residues" evidence="1">
    <location>
        <begin position="275"/>
        <end position="286"/>
    </location>
</feature>
<dbReference type="InterPro" id="IPR013766">
    <property type="entry name" value="Thioredoxin_domain"/>
</dbReference>
<reference evidence="4" key="1">
    <citation type="submission" date="2016-10" db="EMBL/GenBank/DDBJ databases">
        <authorList>
            <person name="Varghese N."/>
            <person name="Submissions S."/>
        </authorList>
    </citation>
    <scope>NUCLEOTIDE SEQUENCE [LARGE SCALE GENOMIC DNA]</scope>
    <source>
        <strain evidence="4">CGMCC 1.10118</strain>
    </source>
</reference>
<dbReference type="PANTHER" id="PTHR42899:SF1">
    <property type="entry name" value="SPERMATOGENESIS-ASSOCIATED PROTEIN 20"/>
    <property type="match status" value="1"/>
</dbReference>
<gene>
    <name evidence="3" type="ORF">SAMN04487946_11939</name>
</gene>
<dbReference type="InterPro" id="IPR024705">
    <property type="entry name" value="Ssp411"/>
</dbReference>
<dbReference type="SUPFAM" id="SSF52833">
    <property type="entry name" value="Thioredoxin-like"/>
    <property type="match status" value="1"/>
</dbReference>
<dbReference type="GO" id="GO:0005975">
    <property type="term" value="P:carbohydrate metabolic process"/>
    <property type="evidence" value="ECO:0007669"/>
    <property type="project" value="InterPro"/>
</dbReference>
<dbReference type="STRING" id="660517.SAMN04487946_11939"/>
<evidence type="ECO:0000256" key="1">
    <source>
        <dbReference type="SAM" id="MobiDB-lite"/>
    </source>
</evidence>
<sequence length="567" mass="60112">MTDDTHVEWREWGAAPFEEAAAADRPVLLALTATWCDSCHEMDAETYGEPRIAANVNDGFVPIRVDVDRRPRVRERYNMGGFPSTVFCTPSGKVLSGATYLGPDGMRQVLGSVRDLWNQKGEDGGRIPRALAGEPTPAGAVDERIESHLAGQLDEKWDPRFAGWGTDAKFPLPETIEFALKRAREQAVETLGVIGESLYDDESGGFYRYAEGRDWSDPHTEKMLDVNAALLRAFANGYLYTGDEDLLDPATGARDFLVATLWNGSTFGGSVAPTDENDGADSDTDDPSLGPRRDLTGYAGGNALAADALLTLAAYTDDDTAREYADRVLEALERTLVASDGVVSHFAADDGTAPELLLADHARVVRAFATARQVRGPDALGTDRDPLTVARVVADAAIETLQEPEGAFRDGPAAGTGLLDEPLRPLDGGVAMAEALLDLAAICDEVADEPGSADSSASERSPDDYRTAARAGIAAFAGAWDRIGIQVAGYGAVAARLTRPELVIAVGGEPGTDLHRAALRVADHEAVVVPDAPTAAGTATVRVGESTREVETPDELMTAVSALTSDS</sequence>
<dbReference type="PROSITE" id="PS51352">
    <property type="entry name" value="THIOREDOXIN_2"/>
    <property type="match status" value="1"/>
</dbReference>
<dbReference type="Gene3D" id="3.40.30.10">
    <property type="entry name" value="Glutaredoxin"/>
    <property type="match status" value="1"/>
</dbReference>
<dbReference type="SUPFAM" id="SSF48208">
    <property type="entry name" value="Six-hairpin glycosidases"/>
    <property type="match status" value="1"/>
</dbReference>
<dbReference type="InterPro" id="IPR004879">
    <property type="entry name" value="Ssp411-like_TRX"/>
</dbReference>
<evidence type="ECO:0000259" key="2">
    <source>
        <dbReference type="PROSITE" id="PS51352"/>
    </source>
</evidence>
<dbReference type="Gene3D" id="1.50.10.10">
    <property type="match status" value="1"/>
</dbReference>
<dbReference type="PIRSF" id="PIRSF006402">
    <property type="entry name" value="UCP006402_thioredoxin"/>
    <property type="match status" value="1"/>
</dbReference>
<proteinExistence type="predicted"/>
<accession>A0A1H3KGJ1</accession>
<dbReference type="EMBL" id="FNPB01000019">
    <property type="protein sequence ID" value="SDY51140.1"/>
    <property type="molecule type" value="Genomic_DNA"/>
</dbReference>
<protein>
    <recommendedName>
        <fullName evidence="2">Thioredoxin domain-containing protein</fullName>
    </recommendedName>
</protein>
<dbReference type="InterPro" id="IPR036249">
    <property type="entry name" value="Thioredoxin-like_sf"/>
</dbReference>
<feature type="domain" description="Thioredoxin" evidence="2">
    <location>
        <begin position="1"/>
        <end position="150"/>
    </location>
</feature>